<keyword evidence="18" id="KW-1185">Reference proteome</keyword>
<feature type="domain" description="Fibronectin type-III" evidence="16">
    <location>
        <begin position="61"/>
        <end position="162"/>
    </location>
</feature>
<dbReference type="GO" id="GO:0004896">
    <property type="term" value="F:cytokine receptor activity"/>
    <property type="evidence" value="ECO:0007669"/>
    <property type="project" value="TreeGrafter"/>
</dbReference>
<comment type="domain">
    <text evidence="14">The box 1 motif is required for JAK interaction and/or activation.</text>
</comment>
<feature type="compositionally biased region" description="Basic and acidic residues" evidence="15">
    <location>
        <begin position="533"/>
        <end position="549"/>
    </location>
</feature>
<dbReference type="PROSITE" id="PS50853">
    <property type="entry name" value="FN3"/>
    <property type="match status" value="2"/>
</dbReference>
<evidence type="ECO:0000256" key="4">
    <source>
        <dbReference type="ARBA" id="ARBA00022692"/>
    </source>
</evidence>
<feature type="transmembrane region" description="Helical" evidence="14">
    <location>
        <begin position="268"/>
        <end position="290"/>
    </location>
</feature>
<comment type="function">
    <text evidence="14">This is a receptor for the anterior pituitary hormone prolactin.</text>
</comment>
<reference evidence="17" key="2">
    <citation type="submission" date="2025-09" db="UniProtKB">
        <authorList>
            <consortium name="Ensembl"/>
        </authorList>
    </citation>
    <scope>IDENTIFICATION</scope>
</reference>
<dbReference type="FunFam" id="2.60.40.10:FF:000287">
    <property type="entry name" value="Prolactin receptor"/>
    <property type="match status" value="1"/>
</dbReference>
<accession>A0A3Q3J1G3</accession>
<dbReference type="FunFam" id="2.60.40.10:FF:000358">
    <property type="entry name" value="Prolactin receptor"/>
    <property type="match status" value="1"/>
</dbReference>
<dbReference type="PANTHER" id="PTHR23036:SF86">
    <property type="entry name" value="PROLACTIN RECEPTOR"/>
    <property type="match status" value="1"/>
</dbReference>
<keyword evidence="6" id="KW-0732">Signal</keyword>
<feature type="domain" description="Fibronectin type-III" evidence="16">
    <location>
        <begin position="163"/>
        <end position="262"/>
    </location>
</feature>
<comment type="domain">
    <text evidence="14">The WSXWS motif appears to be necessary for proper protein folding and thereby efficient intracellular transport and cell-surface receptor binding.</text>
</comment>
<dbReference type="Gene3D" id="2.60.40.10">
    <property type="entry name" value="Immunoglobulins"/>
    <property type="match status" value="2"/>
</dbReference>
<evidence type="ECO:0000256" key="2">
    <source>
        <dbReference type="ARBA" id="ARBA00007885"/>
    </source>
</evidence>
<feature type="region of interest" description="Disordered" evidence="15">
    <location>
        <begin position="529"/>
        <end position="561"/>
    </location>
</feature>
<evidence type="ECO:0000313" key="18">
    <source>
        <dbReference type="Proteomes" id="UP000261600"/>
    </source>
</evidence>
<dbReference type="PANTHER" id="PTHR23036">
    <property type="entry name" value="CYTOKINE RECEPTOR"/>
    <property type="match status" value="1"/>
</dbReference>
<proteinExistence type="inferred from homology"/>
<evidence type="ECO:0000256" key="15">
    <source>
        <dbReference type="SAM" id="MobiDB-lite"/>
    </source>
</evidence>
<evidence type="ECO:0000256" key="13">
    <source>
        <dbReference type="ARBA" id="ARBA00023180"/>
    </source>
</evidence>
<evidence type="ECO:0000256" key="8">
    <source>
        <dbReference type="ARBA" id="ARBA00022833"/>
    </source>
</evidence>
<keyword evidence="7" id="KW-0677">Repeat</keyword>
<dbReference type="InterPro" id="IPR036116">
    <property type="entry name" value="FN3_sf"/>
</dbReference>
<dbReference type="OrthoDB" id="8858139at2759"/>
<dbReference type="InterPro" id="IPR013783">
    <property type="entry name" value="Ig-like_fold"/>
</dbReference>
<dbReference type="Proteomes" id="UP000261600">
    <property type="component" value="Unplaced"/>
</dbReference>
<protein>
    <recommendedName>
        <fullName evidence="3 14">Prolactin receptor</fullName>
        <shortName evidence="14">PRL-R</shortName>
    </recommendedName>
</protein>
<keyword evidence="4 14" id="KW-0812">Transmembrane</keyword>
<evidence type="ECO:0000313" key="17">
    <source>
        <dbReference type="Ensembl" id="ENSMALP00000006942.1"/>
    </source>
</evidence>
<evidence type="ECO:0000256" key="1">
    <source>
        <dbReference type="ARBA" id="ARBA00004479"/>
    </source>
</evidence>
<evidence type="ECO:0000256" key="9">
    <source>
        <dbReference type="ARBA" id="ARBA00022989"/>
    </source>
</evidence>
<dbReference type="CDD" id="cd00063">
    <property type="entry name" value="FN3"/>
    <property type="match status" value="1"/>
</dbReference>
<keyword evidence="8 14" id="KW-0862">Zinc</keyword>
<evidence type="ECO:0000256" key="7">
    <source>
        <dbReference type="ARBA" id="ARBA00022737"/>
    </source>
</evidence>
<dbReference type="STRING" id="43700.ENSMALP00000006942"/>
<dbReference type="SMART" id="SM00060">
    <property type="entry name" value="FN3"/>
    <property type="match status" value="2"/>
</dbReference>
<dbReference type="GO" id="GO:0043235">
    <property type="term" value="C:receptor complex"/>
    <property type="evidence" value="ECO:0007669"/>
    <property type="project" value="TreeGrafter"/>
</dbReference>
<keyword evidence="10 14" id="KW-0472">Membrane</keyword>
<dbReference type="InterPro" id="IPR003961">
    <property type="entry name" value="FN3_dom"/>
</dbReference>
<evidence type="ECO:0000256" key="3">
    <source>
        <dbReference type="ARBA" id="ARBA00019818"/>
    </source>
</evidence>
<evidence type="ECO:0000259" key="16">
    <source>
        <dbReference type="PROSITE" id="PS50853"/>
    </source>
</evidence>
<gene>
    <name evidence="14" type="primary">PRLR</name>
</gene>
<evidence type="ECO:0000256" key="6">
    <source>
        <dbReference type="ARBA" id="ARBA00022729"/>
    </source>
</evidence>
<dbReference type="GO" id="GO:0046872">
    <property type="term" value="F:metal ion binding"/>
    <property type="evidence" value="ECO:0007669"/>
    <property type="project" value="UniProtKB-KW"/>
</dbReference>
<evidence type="ECO:0000256" key="10">
    <source>
        <dbReference type="ARBA" id="ARBA00023136"/>
    </source>
</evidence>
<dbReference type="InterPro" id="IPR050379">
    <property type="entry name" value="Type-I_Cytokine_Rcpt"/>
</dbReference>
<keyword evidence="9 14" id="KW-1133">Transmembrane helix</keyword>
<reference evidence="17" key="1">
    <citation type="submission" date="2025-08" db="UniProtKB">
        <authorList>
            <consortium name="Ensembl"/>
        </authorList>
    </citation>
    <scope>IDENTIFICATION</scope>
</reference>
<dbReference type="InterPro" id="IPR015152">
    <property type="entry name" value="Growth/epo_recpt_lig-bind"/>
</dbReference>
<dbReference type="Pfam" id="PF09067">
    <property type="entry name" value="EpoR_lig-bind"/>
    <property type="match status" value="1"/>
</dbReference>
<keyword evidence="12 14" id="KW-0675">Receptor</keyword>
<comment type="similarity">
    <text evidence="2 14">Belongs to the type I cytokine receptor family. Type 1 subfamily.</text>
</comment>
<comment type="subcellular location">
    <subcellularLocation>
        <location evidence="1 14">Membrane</location>
        <topology evidence="1 14">Single-pass type I membrane protein</topology>
    </subcellularLocation>
</comment>
<keyword evidence="5 14" id="KW-0479">Metal-binding</keyword>
<evidence type="ECO:0000256" key="5">
    <source>
        <dbReference type="ARBA" id="ARBA00022723"/>
    </source>
</evidence>
<dbReference type="AlphaFoldDB" id="A0A3Q3J1G3"/>
<name>A0A3Q3J1G3_MONAL</name>
<dbReference type="Ensembl" id="ENSMALT00000007088.1">
    <property type="protein sequence ID" value="ENSMALP00000006942.1"/>
    <property type="gene ID" value="ENSMALG00000004953.1"/>
</dbReference>
<organism evidence="17 18">
    <name type="scientific">Monopterus albus</name>
    <name type="common">Swamp eel</name>
    <dbReference type="NCBI Taxonomy" id="43700"/>
    <lineage>
        <taxon>Eukaryota</taxon>
        <taxon>Metazoa</taxon>
        <taxon>Chordata</taxon>
        <taxon>Craniata</taxon>
        <taxon>Vertebrata</taxon>
        <taxon>Euteleostomi</taxon>
        <taxon>Actinopterygii</taxon>
        <taxon>Neopterygii</taxon>
        <taxon>Teleostei</taxon>
        <taxon>Neoteleostei</taxon>
        <taxon>Acanthomorphata</taxon>
        <taxon>Anabantaria</taxon>
        <taxon>Synbranchiformes</taxon>
        <taxon>Synbranchidae</taxon>
        <taxon>Monopterus</taxon>
    </lineage>
</organism>
<keyword evidence="11 14" id="KW-1015">Disulfide bond</keyword>
<evidence type="ECO:0000256" key="12">
    <source>
        <dbReference type="ARBA" id="ARBA00023170"/>
    </source>
</evidence>
<dbReference type="SUPFAM" id="SSF49265">
    <property type="entry name" value="Fibronectin type III"/>
    <property type="match status" value="2"/>
</dbReference>
<dbReference type="GO" id="GO:0009897">
    <property type="term" value="C:external side of plasma membrane"/>
    <property type="evidence" value="ECO:0007669"/>
    <property type="project" value="TreeGrafter"/>
</dbReference>
<sequence length="581" mass="65618">MRQDETLSANVWLKCPAKERKNHSLRKRGHSMTVCARMRRDLGLALLSLMSVAVECNGMSPPGKPVLLGCRSPEKETFTCWWEPGSDGGLLTTHRLYYEKENVEGIHECPDYRSAGRNSCFFDKSRTSIWVEYNLMVVASNALGNATSEPLSIDVMEIVKPNTPENVTLLVEERENSPCLSVRWEPPRNTDTKSGWVTIKYELRVKQQNSDEWKEYASGTQAYFSLYNVNPGVVYMIQVRCRLDHGSWSDWTNSTHAKIPNYLQNEKLVWILVSILSAISFITAMCILVMKRKHVQQCLLPRVPVPKIRGVDVQLLKSGRAEDVVSALIFNQNFPSMGPCVEPIEEYLIVSDNYDVPPSSQKRKKSLINRAGIHTDLEIQSTSGQCNGVMAKESNDERDNFEKSNKSLSEDTISNMEPDQLPTQKPQCSNINLINTGTMHPPNHNSVAERIVYPLANSSYVDIQRHENIQEVDMDYNKVKEVNGDNIFIAVKENMEAEEKNIPKDYSRVTEVESDNAVILHIQNISADSSDSCSKEKRNHNTDWTDQKPRNPHVTRPSTGGVCIQLTGSGYVETIPVPPLM</sequence>
<evidence type="ECO:0000256" key="11">
    <source>
        <dbReference type="ARBA" id="ARBA00023157"/>
    </source>
</evidence>
<keyword evidence="13" id="KW-0325">Glycoprotein</keyword>
<evidence type="ECO:0000256" key="14">
    <source>
        <dbReference type="RuleBase" id="RU365035"/>
    </source>
</evidence>
<dbReference type="GO" id="GO:0019955">
    <property type="term" value="F:cytokine binding"/>
    <property type="evidence" value="ECO:0007669"/>
    <property type="project" value="TreeGrafter"/>
</dbReference>